<dbReference type="PRINTS" id="PR00038">
    <property type="entry name" value="HTHLUXR"/>
</dbReference>
<dbReference type="PROSITE" id="PS50043">
    <property type="entry name" value="HTH_LUXR_2"/>
    <property type="match status" value="1"/>
</dbReference>
<evidence type="ECO:0000259" key="4">
    <source>
        <dbReference type="PROSITE" id="PS50043"/>
    </source>
</evidence>
<dbReference type="InterPro" id="IPR000792">
    <property type="entry name" value="Tscrpt_reg_LuxR_C"/>
</dbReference>
<dbReference type="SUPFAM" id="SSF52172">
    <property type="entry name" value="CheY-like"/>
    <property type="match status" value="1"/>
</dbReference>
<evidence type="ECO:0000256" key="2">
    <source>
        <dbReference type="ARBA" id="ARBA00023125"/>
    </source>
</evidence>
<protein>
    <submittedName>
        <fullName evidence="6">Two component transcriptional regulator, LuxR family</fullName>
    </submittedName>
</protein>
<evidence type="ECO:0000313" key="7">
    <source>
        <dbReference type="Proteomes" id="UP000053091"/>
    </source>
</evidence>
<proteinExistence type="predicted"/>
<dbReference type="Proteomes" id="UP000053091">
    <property type="component" value="Unassembled WGS sequence"/>
</dbReference>
<dbReference type="EMBL" id="DF968182">
    <property type="protein sequence ID" value="GAP43807.1"/>
    <property type="molecule type" value="Genomic_DNA"/>
</dbReference>
<accession>A0A0S7C4S3</accession>
<keyword evidence="1 3" id="KW-0597">Phosphoprotein</keyword>
<feature type="domain" description="Response regulatory" evidence="5">
    <location>
        <begin position="6"/>
        <end position="122"/>
    </location>
</feature>
<feature type="modified residue" description="4-aspartylphosphate" evidence="3">
    <location>
        <position position="57"/>
    </location>
</feature>
<dbReference type="GO" id="GO:0000160">
    <property type="term" value="P:phosphorelay signal transduction system"/>
    <property type="evidence" value="ECO:0007669"/>
    <property type="project" value="InterPro"/>
</dbReference>
<dbReference type="SMART" id="SM00421">
    <property type="entry name" value="HTH_LUXR"/>
    <property type="match status" value="1"/>
</dbReference>
<feature type="domain" description="HTH luxR-type" evidence="4">
    <location>
        <begin position="146"/>
        <end position="210"/>
    </location>
</feature>
<evidence type="ECO:0000313" key="6">
    <source>
        <dbReference type="EMBL" id="GAP43807.1"/>
    </source>
</evidence>
<dbReference type="InterPro" id="IPR058245">
    <property type="entry name" value="NreC/VraR/RcsB-like_REC"/>
</dbReference>
<dbReference type="CDD" id="cd06170">
    <property type="entry name" value="LuxR_C_like"/>
    <property type="match status" value="1"/>
</dbReference>
<organism evidence="6">
    <name type="scientific">Lentimicrobium saccharophilum</name>
    <dbReference type="NCBI Taxonomy" id="1678841"/>
    <lineage>
        <taxon>Bacteria</taxon>
        <taxon>Pseudomonadati</taxon>
        <taxon>Bacteroidota</taxon>
        <taxon>Bacteroidia</taxon>
        <taxon>Bacteroidales</taxon>
        <taxon>Lentimicrobiaceae</taxon>
        <taxon>Lentimicrobium</taxon>
    </lineage>
</organism>
<dbReference type="InterPro" id="IPR001789">
    <property type="entry name" value="Sig_transdc_resp-reg_receiver"/>
</dbReference>
<keyword evidence="2" id="KW-0238">DNA-binding</keyword>
<dbReference type="GO" id="GO:0003677">
    <property type="term" value="F:DNA binding"/>
    <property type="evidence" value="ECO:0007669"/>
    <property type="project" value="UniProtKB-KW"/>
</dbReference>
<name>A0A0S7C4S3_9BACT</name>
<evidence type="ECO:0000256" key="3">
    <source>
        <dbReference type="PROSITE-ProRule" id="PRU00169"/>
    </source>
</evidence>
<evidence type="ECO:0000259" key="5">
    <source>
        <dbReference type="PROSITE" id="PS50110"/>
    </source>
</evidence>
<dbReference type="Gene3D" id="3.40.50.2300">
    <property type="match status" value="1"/>
</dbReference>
<dbReference type="GO" id="GO:0006355">
    <property type="term" value="P:regulation of DNA-templated transcription"/>
    <property type="evidence" value="ECO:0007669"/>
    <property type="project" value="InterPro"/>
</dbReference>
<dbReference type="CDD" id="cd17535">
    <property type="entry name" value="REC_NarL-like"/>
    <property type="match status" value="1"/>
</dbReference>
<dbReference type="AlphaFoldDB" id="A0A0S7C4S3"/>
<gene>
    <name evidence="6" type="ORF">TBC1_111965</name>
</gene>
<keyword evidence="7" id="KW-1185">Reference proteome</keyword>
<dbReference type="PROSITE" id="PS50110">
    <property type="entry name" value="RESPONSE_REGULATORY"/>
    <property type="match status" value="1"/>
</dbReference>
<reference evidence="6" key="1">
    <citation type="journal article" date="2015" name="Genome Announc.">
        <title>Draft Genome Sequence of Bacteroidales Strain TBC1, a Novel Isolate from a Methanogenic Wastewater Treatment System.</title>
        <authorList>
            <person name="Tourlousse D.M."/>
            <person name="Matsuura N."/>
            <person name="Sun L."/>
            <person name="Toyonaga M."/>
            <person name="Kuroda K."/>
            <person name="Ohashi A."/>
            <person name="Cruz R."/>
            <person name="Yamaguchi T."/>
            <person name="Sekiguchi Y."/>
        </authorList>
    </citation>
    <scope>NUCLEOTIDE SEQUENCE [LARGE SCALE GENOMIC DNA]</scope>
    <source>
        <strain evidence="6">TBC1</strain>
    </source>
</reference>
<dbReference type="RefSeq" id="WP_062041546.1">
    <property type="nucleotide sequence ID" value="NZ_DF968182.1"/>
</dbReference>
<dbReference type="STRING" id="1678841.TBC1_111965"/>
<dbReference type="SMART" id="SM00448">
    <property type="entry name" value="REC"/>
    <property type="match status" value="1"/>
</dbReference>
<dbReference type="Pfam" id="PF00072">
    <property type="entry name" value="Response_reg"/>
    <property type="match status" value="1"/>
</dbReference>
<dbReference type="OrthoDB" id="9797341at2"/>
<dbReference type="Pfam" id="PF00196">
    <property type="entry name" value="GerE"/>
    <property type="match status" value="1"/>
</dbReference>
<sequence>MPGTINIIIVEDDEAVREGLRMLINGSEGYHCQAACASAEEALQAIPECMPDVVLMDINLPGMNGIECVICIKNAWPAIQVMMLTVFDNTDEIFKSLAAGATGYMLKKTPPAKLLEAITELVNGGSPMSGEIARKVVQTFARPARHQLPESILTAREEEILSYLSKGFLYKEIAAELFISIETVRTHIRKIYQKLQVRTRTEALIRCMKT</sequence>
<dbReference type="InterPro" id="IPR039420">
    <property type="entry name" value="WalR-like"/>
</dbReference>
<evidence type="ECO:0000256" key="1">
    <source>
        <dbReference type="ARBA" id="ARBA00022553"/>
    </source>
</evidence>
<dbReference type="InterPro" id="IPR016032">
    <property type="entry name" value="Sig_transdc_resp-reg_C-effctor"/>
</dbReference>
<dbReference type="PANTHER" id="PTHR43214:SF43">
    <property type="entry name" value="TWO-COMPONENT RESPONSE REGULATOR"/>
    <property type="match status" value="1"/>
</dbReference>
<dbReference type="PANTHER" id="PTHR43214">
    <property type="entry name" value="TWO-COMPONENT RESPONSE REGULATOR"/>
    <property type="match status" value="1"/>
</dbReference>
<dbReference type="InterPro" id="IPR011006">
    <property type="entry name" value="CheY-like_superfamily"/>
</dbReference>
<dbReference type="SUPFAM" id="SSF46894">
    <property type="entry name" value="C-terminal effector domain of the bipartite response regulators"/>
    <property type="match status" value="1"/>
</dbReference>